<reference evidence="1 2" key="1">
    <citation type="journal article" date="2014" name="Nat. Commun.">
        <title>Klebsormidium flaccidum genome reveals primary factors for plant terrestrial adaptation.</title>
        <authorList>
            <person name="Hori K."/>
            <person name="Maruyama F."/>
            <person name="Fujisawa T."/>
            <person name="Togashi T."/>
            <person name="Yamamoto N."/>
            <person name="Seo M."/>
            <person name="Sato S."/>
            <person name="Yamada T."/>
            <person name="Mori H."/>
            <person name="Tajima N."/>
            <person name="Moriyama T."/>
            <person name="Ikeuchi M."/>
            <person name="Watanabe M."/>
            <person name="Wada H."/>
            <person name="Kobayashi K."/>
            <person name="Saito M."/>
            <person name="Masuda T."/>
            <person name="Sasaki-Sekimoto Y."/>
            <person name="Mashiguchi K."/>
            <person name="Awai K."/>
            <person name="Shimojima M."/>
            <person name="Masuda S."/>
            <person name="Iwai M."/>
            <person name="Nobusawa T."/>
            <person name="Narise T."/>
            <person name="Kondo S."/>
            <person name="Saito H."/>
            <person name="Sato R."/>
            <person name="Murakawa M."/>
            <person name="Ihara Y."/>
            <person name="Oshima-Yamada Y."/>
            <person name="Ohtaka K."/>
            <person name="Satoh M."/>
            <person name="Sonobe K."/>
            <person name="Ishii M."/>
            <person name="Ohtani R."/>
            <person name="Kanamori-Sato M."/>
            <person name="Honoki R."/>
            <person name="Miyazaki D."/>
            <person name="Mochizuki H."/>
            <person name="Umetsu J."/>
            <person name="Higashi K."/>
            <person name="Shibata D."/>
            <person name="Kamiya Y."/>
            <person name="Sato N."/>
            <person name="Nakamura Y."/>
            <person name="Tabata S."/>
            <person name="Ida S."/>
            <person name="Kurokawa K."/>
            <person name="Ohta H."/>
        </authorList>
    </citation>
    <scope>NUCLEOTIDE SEQUENCE [LARGE SCALE GENOMIC DNA]</scope>
    <source>
        <strain evidence="1 2">NIES-2285</strain>
    </source>
</reference>
<dbReference type="EMBL" id="DF236973">
    <property type="protein sequence ID" value="GAQ79097.1"/>
    <property type="molecule type" value="Genomic_DNA"/>
</dbReference>
<dbReference type="Gene3D" id="2.130.10.10">
    <property type="entry name" value="YVTN repeat-like/Quinoprotein amine dehydrogenase"/>
    <property type="match status" value="1"/>
</dbReference>
<sequence>MASSRVFVGTGRGVHSLSLPDGHVAPLGLLKQFVTHVAAREQHLLAACPVFGPIHEKHYGVKKEEQQDEGGLWHLDLSAPQKPAIQIWKGDARTCNIAPASGGGSPRFFVGNEPADVLFSDDFGESWNGGAFKSLSTRDKWTFPGPPHEPHTLSIEFSKGGGKEYVIAGVEVGGIAVSEDRGASWKELGWGQMCPDVHRCRADPFEPNHWWAVCGGGPPLEALSKIPGGLWASEDCGQNWRRVETLSKQWYLTGIAFNPFRRGEIIVAAADDPPFHGVDLYHTADGGKIWEEITDKVFRGELANEKGDQTPVPYFVKEGVLIGTETGKVLFAEKASGAEWRVLADVPSRVTCFAADGQSPSSTMH</sequence>
<dbReference type="Proteomes" id="UP000054558">
    <property type="component" value="Unassembled WGS sequence"/>
</dbReference>
<proteinExistence type="predicted"/>
<dbReference type="AlphaFoldDB" id="A0A1Y1HRA8"/>
<evidence type="ECO:0000313" key="2">
    <source>
        <dbReference type="Proteomes" id="UP000054558"/>
    </source>
</evidence>
<keyword evidence="2" id="KW-1185">Reference proteome</keyword>
<organism evidence="1 2">
    <name type="scientific">Klebsormidium nitens</name>
    <name type="common">Green alga</name>
    <name type="synonym">Ulothrix nitens</name>
    <dbReference type="NCBI Taxonomy" id="105231"/>
    <lineage>
        <taxon>Eukaryota</taxon>
        <taxon>Viridiplantae</taxon>
        <taxon>Streptophyta</taxon>
        <taxon>Klebsormidiophyceae</taxon>
        <taxon>Klebsormidiales</taxon>
        <taxon>Klebsormidiaceae</taxon>
        <taxon>Klebsormidium</taxon>
    </lineage>
</organism>
<dbReference type="InterPro" id="IPR015943">
    <property type="entry name" value="WD40/YVTN_repeat-like_dom_sf"/>
</dbReference>
<evidence type="ECO:0000313" key="1">
    <source>
        <dbReference type="EMBL" id="GAQ79097.1"/>
    </source>
</evidence>
<name>A0A1Y1HRA8_KLENI</name>
<dbReference type="SUPFAM" id="SSF110296">
    <property type="entry name" value="Oligoxyloglucan reducing end-specific cellobiohydrolase"/>
    <property type="match status" value="1"/>
</dbReference>
<dbReference type="OrthoDB" id="510208at2759"/>
<accession>A0A1Y1HRA8</accession>
<gene>
    <name evidence="1" type="ORF">KFL_000240280</name>
</gene>
<protein>
    <submittedName>
        <fullName evidence="1">Uncharacterized protein</fullName>
    </submittedName>
</protein>